<protein>
    <submittedName>
        <fullName evidence="3">NADP oxidoreductase</fullName>
    </submittedName>
</protein>
<sequence length="218" mass="22636">MRIGIIGTGTVGQTLGSKLVALGHDVTLGSRSKGNAAATDWAERSGPGGRAGTFAEAAEFGELVIVATGGTVAPAAVELAGAENLAGKVVLDLSNPLVFSPTGELTLDPVNTDSVGEQLQRALPGSRVVKALNTVTVTVMVDPDRVPGEHQLFVAGEDAGAKAQVTALLGEFGWPAERVLDLGGIDAARGMEMLMPFWMRLMRHYGHADFNYSIRAAN</sequence>
<dbReference type="Pfam" id="PF03807">
    <property type="entry name" value="F420_oxidored"/>
    <property type="match status" value="1"/>
</dbReference>
<dbReference type="Proteomes" id="UP000032066">
    <property type="component" value="Unassembled WGS sequence"/>
</dbReference>
<evidence type="ECO:0000313" key="3">
    <source>
        <dbReference type="EMBL" id="KIQ66588.1"/>
    </source>
</evidence>
<dbReference type="SUPFAM" id="SSF51735">
    <property type="entry name" value="NAD(P)-binding Rossmann-fold domains"/>
    <property type="match status" value="1"/>
</dbReference>
<name>A0A0D0Q657_KITGR</name>
<organism evidence="3 4">
    <name type="scientific">Kitasatospora griseola</name>
    <name type="common">Streptomyces griseolosporeus</name>
    <dbReference type="NCBI Taxonomy" id="2064"/>
    <lineage>
        <taxon>Bacteria</taxon>
        <taxon>Bacillati</taxon>
        <taxon>Actinomycetota</taxon>
        <taxon>Actinomycetes</taxon>
        <taxon>Kitasatosporales</taxon>
        <taxon>Streptomycetaceae</taxon>
        <taxon>Kitasatospora</taxon>
    </lineage>
</organism>
<dbReference type="PANTHER" id="PTHR14239">
    <property type="entry name" value="DUDULIN-RELATED"/>
    <property type="match status" value="1"/>
</dbReference>
<dbReference type="OrthoDB" id="3194817at2"/>
<dbReference type="AlphaFoldDB" id="A0A0D0Q657"/>
<feature type="domain" description="Semialdehyde dehydrogenase NAD-binding" evidence="2">
    <location>
        <begin position="2"/>
        <end position="118"/>
    </location>
</feature>
<dbReference type="SMART" id="SM00859">
    <property type="entry name" value="Semialdhyde_dh"/>
    <property type="match status" value="1"/>
</dbReference>
<evidence type="ECO:0000259" key="2">
    <source>
        <dbReference type="SMART" id="SM00859"/>
    </source>
</evidence>
<dbReference type="PANTHER" id="PTHR14239:SF10">
    <property type="entry name" value="REDUCTASE"/>
    <property type="match status" value="1"/>
</dbReference>
<keyword evidence="1" id="KW-0560">Oxidoreductase</keyword>
<dbReference type="RefSeq" id="WP_043907873.1">
    <property type="nucleotide sequence ID" value="NZ_JXZB01000001.1"/>
</dbReference>
<evidence type="ECO:0000256" key="1">
    <source>
        <dbReference type="ARBA" id="ARBA00023002"/>
    </source>
</evidence>
<dbReference type="InterPro" id="IPR028939">
    <property type="entry name" value="P5C_Rdtase_cat_N"/>
</dbReference>
<comment type="caution">
    <text evidence="3">The sequence shown here is derived from an EMBL/GenBank/DDBJ whole genome shotgun (WGS) entry which is preliminary data.</text>
</comment>
<proteinExistence type="predicted"/>
<dbReference type="Gene3D" id="3.40.50.720">
    <property type="entry name" value="NAD(P)-binding Rossmann-like Domain"/>
    <property type="match status" value="1"/>
</dbReference>
<reference evidence="3 4" key="1">
    <citation type="submission" date="2015-02" db="EMBL/GenBank/DDBJ databases">
        <title>Draft genome sequence of Kitasatospora griseola MF730-N6, a bafilomycin, terpentecin and satosporin producer.</title>
        <authorList>
            <person name="Arens J.C."/>
            <person name="Haltli B."/>
            <person name="Kerr R.G."/>
        </authorList>
    </citation>
    <scope>NUCLEOTIDE SEQUENCE [LARGE SCALE GENOMIC DNA]</scope>
    <source>
        <strain evidence="3 4">MF730-N6</strain>
    </source>
</reference>
<dbReference type="InterPro" id="IPR000534">
    <property type="entry name" value="Semialdehyde_DH_NAD-bd"/>
</dbReference>
<dbReference type="InterPro" id="IPR051267">
    <property type="entry name" value="STEAP_metalloreductase"/>
</dbReference>
<dbReference type="EMBL" id="JXZB01000001">
    <property type="protein sequence ID" value="KIQ66588.1"/>
    <property type="molecule type" value="Genomic_DNA"/>
</dbReference>
<keyword evidence="4" id="KW-1185">Reference proteome</keyword>
<evidence type="ECO:0000313" key="4">
    <source>
        <dbReference type="Proteomes" id="UP000032066"/>
    </source>
</evidence>
<accession>A0A0D0Q657</accession>
<dbReference type="GO" id="GO:0016620">
    <property type="term" value="F:oxidoreductase activity, acting on the aldehyde or oxo group of donors, NAD or NADP as acceptor"/>
    <property type="evidence" value="ECO:0007669"/>
    <property type="project" value="InterPro"/>
</dbReference>
<dbReference type="PATRIC" id="fig|2064.6.peg.755"/>
<dbReference type="InterPro" id="IPR036291">
    <property type="entry name" value="NAD(P)-bd_dom_sf"/>
</dbReference>
<dbReference type="GO" id="GO:0051287">
    <property type="term" value="F:NAD binding"/>
    <property type="evidence" value="ECO:0007669"/>
    <property type="project" value="InterPro"/>
</dbReference>
<gene>
    <name evidence="3" type="ORF">TR51_03350</name>
</gene>